<evidence type="ECO:0000313" key="2">
    <source>
        <dbReference type="Proteomes" id="UP001559025"/>
    </source>
</evidence>
<dbReference type="RefSeq" id="WP_368803142.1">
    <property type="nucleotide sequence ID" value="NZ_JAZHFV010000003.1"/>
</dbReference>
<proteinExistence type="predicted"/>
<gene>
    <name evidence="1" type="ORF">V1479_12330</name>
</gene>
<evidence type="ECO:0000313" key="1">
    <source>
        <dbReference type="EMBL" id="MEX4008096.1"/>
    </source>
</evidence>
<dbReference type="Proteomes" id="UP001559025">
    <property type="component" value="Unassembled WGS sequence"/>
</dbReference>
<organism evidence="1 2">
    <name type="scientific">Neoaquamicrobium sediminum</name>
    <dbReference type="NCBI Taxonomy" id="1849104"/>
    <lineage>
        <taxon>Bacteria</taxon>
        <taxon>Pseudomonadati</taxon>
        <taxon>Pseudomonadota</taxon>
        <taxon>Alphaproteobacteria</taxon>
        <taxon>Hyphomicrobiales</taxon>
        <taxon>Phyllobacteriaceae</taxon>
        <taxon>Neoaquamicrobium</taxon>
    </lineage>
</organism>
<keyword evidence="2" id="KW-1185">Reference proteome</keyword>
<protein>
    <submittedName>
        <fullName evidence="1">DUF1127 domain-containing protein</fullName>
    </submittedName>
</protein>
<reference evidence="1 2" key="1">
    <citation type="submission" date="2024-01" db="EMBL/GenBank/DDBJ databases">
        <title>New evidence supports the origin of RcGTA from prophage.</title>
        <authorList>
            <person name="Xu Y."/>
            <person name="Liu B."/>
            <person name="Chen F."/>
        </authorList>
    </citation>
    <scope>NUCLEOTIDE SEQUENCE [LARGE SCALE GENOMIC DNA]</scope>
    <source>
        <strain evidence="1 2">CBW1107-2</strain>
    </source>
</reference>
<comment type="caution">
    <text evidence="1">The sequence shown here is derived from an EMBL/GenBank/DDBJ whole genome shotgun (WGS) entry which is preliminary data.</text>
</comment>
<dbReference type="EMBL" id="JAZHFV010000003">
    <property type="protein sequence ID" value="MEX4008096.1"/>
    <property type="molecule type" value="Genomic_DNA"/>
</dbReference>
<name>A0ABV3WUZ4_9HYPH</name>
<sequence length="81" mass="9785">MKTIHAMQKNNAPEIVTLRRWRQEYLRRVAGAFWRAIREIRVRAERQRSRRLLLEMTDAQLRDIGVSRPDAAKEARRTIWD</sequence>
<accession>A0ABV3WUZ4</accession>